<feature type="compositionally biased region" description="Basic and acidic residues" evidence="1">
    <location>
        <begin position="751"/>
        <end position="761"/>
    </location>
</feature>
<sequence>MKVKNKRPYNRSETSTRSGNNSASVSTSNSTSSLPEKITEQLDNPNNNYTITNTSTVSGCCGINSINSRKKLSDQSPKGIKTRHKSNKHTNSSSMNSATTTNNDNVGVGTSLKITHRGGRTHLSSINTTANISSIIGNNSNSTVSNTIRLTNSKSGCCSSNNCSSSSTSSILSGGNSETVDPYEFAVKTDETTSQGGLNESLLPIKRLKLERNDDRCLIPDSARSSPTLHAASNRIEMSSSHPSPGANSSPLVQLCTRPLSVCTDFSCSNNTINNNNNSSNESSISCSKTDIIENFGINNNKRNNSNNSNTNRTPVTVTTIPSSSPHSLYPSTEMSSHSIITESTEFLVHTEEKSLDGRAETPPTVPACDPSSNVTPIASTATISTTTVEEIAKDNISSVYNVNVTDIGAQSSIHKRSLSFGSALNSFEGPYLSESKQSWINSASPLLSTATTTLVQTTVSSLSLLSRRMSSCLLSSSSVSETIGVTPSSVEVTSTTVSPPQPSAITSTNSSLTSVSSSFGTCPAIKPERRCAGVNTVLDNCKATLTEPDLLGPCEPGTTICLNGIVWLETTTGVLVVNVTWRGRTYIGTLLDATQHDFAPPCPRDYIPPFKTSIRSSSRTKRRAAVGSNYKSNLGNYMVNCSWKSGSSVRHHRLHGRTHNSPAVMPETNPTSRSSTNQQSTHVDKTDSIKVIRGDTVSDGDRVLIQCLPQGSDEELLRDFNQNTNIHKSRKIFSGSSTSSSDCPSEVLPDLEKSSERGDATCKSNNTSDRIPGNSQKRDHSRPHTPLCSNDSNSLCPEDDSINDELNHTFPIGCPIDGCKKRFSHVLALRFHLNHTPHDNLLSVSKKRVSSDNSKQDYDDDVHKNCGSHCYMKSPPNISPQCPSSPCSLVSYSMHSSHKQSLQPLLRQPPLQSSSQTHPQSCQQNHYEHDNNLHHLRHHQQQNPEHEPATRSLHLPNISNHNYKVSDDVNGQKFMDTNVPDNLITGISNNLSCSTSGRNNDINKHPSGKKRLSTPVVCSNKLNEITSTGNIVRTVTAHTVSVPHGSLDCGTNSNLRSNSSSNNNQPSLSSKRTSSNPRDPSRHKSSQPLSNQNIKTNNPVVMMMSNYPRSSGLPGSRMKEFNNTKEINDHTNSPMFHVAPNTATSLSSRLKSSAGFPEVNCATSSEINQPYRGFVGDGGGLVPNFQNQWNFQVLPIKDKDQQYSVNSLSDAGSSQVPVNPSGVTNFTSTNEAMNHRAFLPPQLFDSKHLIPPSHLPGTSLNYSKSQITDPTSMYYGIPDFLATALSTRTSNASSSPYPCIPEAFRSYMNTPLTGFSLTTGNNNSMNNIPKPHDPSASSVSSSSTCESLLDRINSQRFLNPQLFENVGSNLSVQNFPSSNLSLNPERLDPLKLSAAYLMQYTNPGSQLFSSSPSTSGSQLP</sequence>
<keyword evidence="3" id="KW-1185">Reference proteome</keyword>
<evidence type="ECO:0000256" key="1">
    <source>
        <dbReference type="SAM" id="MobiDB-lite"/>
    </source>
</evidence>
<dbReference type="GO" id="GO:0006357">
    <property type="term" value="P:regulation of transcription by RNA polymerase II"/>
    <property type="evidence" value="ECO:0007669"/>
    <property type="project" value="TreeGrafter"/>
</dbReference>
<feature type="compositionally biased region" description="Low complexity" evidence="1">
    <location>
        <begin position="18"/>
        <end position="33"/>
    </location>
</feature>
<evidence type="ECO:0000313" key="4">
    <source>
        <dbReference type="WBParaSite" id="TREG1_102730.1"/>
    </source>
</evidence>
<feature type="domain" description="C2H2-type" evidence="2">
    <location>
        <begin position="815"/>
        <end position="839"/>
    </location>
</feature>
<feature type="region of interest" description="Disordered" evidence="1">
    <location>
        <begin position="68"/>
        <end position="111"/>
    </location>
</feature>
<feature type="region of interest" description="Disordered" evidence="1">
    <location>
        <begin position="651"/>
        <end position="695"/>
    </location>
</feature>
<accession>A0AA85ILF2</accession>
<feature type="compositionally biased region" description="Low complexity" evidence="1">
    <location>
        <begin position="299"/>
        <end position="328"/>
    </location>
</feature>
<feature type="region of interest" description="Disordered" evidence="1">
    <location>
        <begin position="994"/>
        <end position="1014"/>
    </location>
</feature>
<dbReference type="WBParaSite" id="TREG1_102730.1">
    <property type="protein sequence ID" value="TREG1_102730.1"/>
    <property type="gene ID" value="TREG1_102730"/>
</dbReference>
<feature type="compositionally biased region" description="Basic and acidic residues" evidence="1">
    <location>
        <begin position="683"/>
        <end position="694"/>
    </location>
</feature>
<reference evidence="3" key="1">
    <citation type="submission" date="2022-06" db="EMBL/GenBank/DDBJ databases">
        <authorList>
            <person name="Berger JAMES D."/>
            <person name="Berger JAMES D."/>
        </authorList>
    </citation>
    <scope>NUCLEOTIDE SEQUENCE [LARGE SCALE GENOMIC DNA]</scope>
</reference>
<dbReference type="InterPro" id="IPR013087">
    <property type="entry name" value="Znf_C2H2_type"/>
</dbReference>
<dbReference type="PANTHER" id="PTHR21564">
    <property type="entry name" value="BRAKELESS PROTEIN"/>
    <property type="match status" value="1"/>
</dbReference>
<feature type="compositionally biased region" description="Low complexity" evidence="1">
    <location>
        <begin position="733"/>
        <end position="748"/>
    </location>
</feature>
<feature type="compositionally biased region" description="Polar residues" evidence="1">
    <location>
        <begin position="669"/>
        <end position="682"/>
    </location>
</feature>
<dbReference type="Proteomes" id="UP000050795">
    <property type="component" value="Unassembled WGS sequence"/>
</dbReference>
<feature type="compositionally biased region" description="Polar residues" evidence="1">
    <location>
        <begin position="763"/>
        <end position="776"/>
    </location>
</feature>
<feature type="compositionally biased region" description="Low complexity" evidence="1">
    <location>
        <begin position="90"/>
        <end position="110"/>
    </location>
</feature>
<protein>
    <recommendedName>
        <fullName evidence="2">C2H2-type domain-containing protein</fullName>
    </recommendedName>
</protein>
<feature type="region of interest" description="Disordered" evidence="1">
    <location>
        <begin position="732"/>
        <end position="793"/>
    </location>
</feature>
<reference evidence="4" key="2">
    <citation type="submission" date="2023-11" db="UniProtKB">
        <authorList>
            <consortium name="WormBaseParasite"/>
        </authorList>
    </citation>
    <scope>IDENTIFICATION</scope>
</reference>
<evidence type="ECO:0000313" key="3">
    <source>
        <dbReference type="Proteomes" id="UP000050795"/>
    </source>
</evidence>
<organism evidence="3 4">
    <name type="scientific">Trichobilharzia regenti</name>
    <name type="common">Nasal bird schistosome</name>
    <dbReference type="NCBI Taxonomy" id="157069"/>
    <lineage>
        <taxon>Eukaryota</taxon>
        <taxon>Metazoa</taxon>
        <taxon>Spiralia</taxon>
        <taxon>Lophotrochozoa</taxon>
        <taxon>Platyhelminthes</taxon>
        <taxon>Trematoda</taxon>
        <taxon>Digenea</taxon>
        <taxon>Strigeidida</taxon>
        <taxon>Schistosomatoidea</taxon>
        <taxon>Schistosomatidae</taxon>
        <taxon>Trichobilharzia</taxon>
    </lineage>
</organism>
<feature type="region of interest" description="Disordered" evidence="1">
    <location>
        <begin position="1043"/>
        <end position="1101"/>
    </location>
</feature>
<feature type="region of interest" description="Disordered" evidence="1">
    <location>
        <begin position="1"/>
        <end position="47"/>
    </location>
</feature>
<dbReference type="GO" id="GO:0005634">
    <property type="term" value="C:nucleus"/>
    <property type="evidence" value="ECO:0007669"/>
    <property type="project" value="TreeGrafter"/>
</dbReference>
<proteinExistence type="predicted"/>
<dbReference type="PROSITE" id="PS00028">
    <property type="entry name" value="ZINC_FINGER_C2H2_1"/>
    <property type="match status" value="1"/>
</dbReference>
<feature type="region of interest" description="Disordered" evidence="1">
    <location>
        <begin position="899"/>
        <end position="965"/>
    </location>
</feature>
<dbReference type="PANTHER" id="PTHR21564:SF5">
    <property type="entry name" value="SCRIBBLER, ISOFORM J"/>
    <property type="match status" value="1"/>
</dbReference>
<feature type="compositionally biased region" description="Low complexity" evidence="1">
    <location>
        <begin position="901"/>
        <end position="917"/>
    </location>
</feature>
<evidence type="ECO:0000259" key="2">
    <source>
        <dbReference type="PROSITE" id="PS00028"/>
    </source>
</evidence>
<feature type="compositionally biased region" description="Polar residues" evidence="1">
    <location>
        <begin position="1087"/>
        <end position="1100"/>
    </location>
</feature>
<name>A0AA85ILF2_TRIRE</name>
<feature type="compositionally biased region" description="Low complexity" evidence="1">
    <location>
        <begin position="1053"/>
        <end position="1071"/>
    </location>
</feature>
<dbReference type="InterPro" id="IPR040010">
    <property type="entry name" value="ZN608/ZN609"/>
</dbReference>
<feature type="region of interest" description="Disordered" evidence="1">
    <location>
        <begin position="299"/>
        <end position="333"/>
    </location>
</feature>